<protein>
    <submittedName>
        <fullName evidence="2">Uncharacterized protein</fullName>
    </submittedName>
</protein>
<feature type="transmembrane region" description="Helical" evidence="1">
    <location>
        <begin position="69"/>
        <end position="90"/>
    </location>
</feature>
<accession>S7WGM3</accession>
<evidence type="ECO:0000313" key="2">
    <source>
        <dbReference type="EMBL" id="EPR65919.1"/>
    </source>
</evidence>
<reference evidence="2 3" key="1">
    <citation type="journal article" date="2013" name="Genome Announc.">
        <title>Draft Genome Sequence of Cyclobacterium qasimii Strain M12-11BT, Isolated from Arctic Marine Sediment.</title>
        <authorList>
            <person name="Shivaji S."/>
            <person name="Ara S."/>
            <person name="Singh A."/>
            <person name="Kumar Pinnaka A."/>
        </authorList>
    </citation>
    <scope>NUCLEOTIDE SEQUENCE [LARGE SCALE GENOMIC DNA]</scope>
    <source>
        <strain evidence="2 3">M12-11B</strain>
    </source>
</reference>
<keyword evidence="1" id="KW-0472">Membrane</keyword>
<proteinExistence type="predicted"/>
<keyword evidence="1" id="KW-0812">Transmembrane</keyword>
<name>S7WGM3_9BACT</name>
<gene>
    <name evidence="2" type="ORF">ADICYQ_5064</name>
</gene>
<feature type="transmembrane region" description="Helical" evidence="1">
    <location>
        <begin position="102"/>
        <end position="123"/>
    </location>
</feature>
<keyword evidence="1" id="KW-1133">Transmembrane helix</keyword>
<organism evidence="2 3">
    <name type="scientific">Cyclobacterium qasimii M12-11B</name>
    <dbReference type="NCBI Taxonomy" id="641524"/>
    <lineage>
        <taxon>Bacteria</taxon>
        <taxon>Pseudomonadati</taxon>
        <taxon>Bacteroidota</taxon>
        <taxon>Cytophagia</taxon>
        <taxon>Cytophagales</taxon>
        <taxon>Cyclobacteriaceae</taxon>
        <taxon>Cyclobacterium</taxon>
    </lineage>
</organism>
<comment type="caution">
    <text evidence="2">The sequence shown here is derived from an EMBL/GenBank/DDBJ whole genome shotgun (WGS) entry which is preliminary data.</text>
</comment>
<evidence type="ECO:0000256" key="1">
    <source>
        <dbReference type="SAM" id="Phobius"/>
    </source>
</evidence>
<sequence length="134" mass="15468">MSNRGILLLSGIYTAAWAALFKWFGPQLFSWLSMQIDFETNMPTGFYGIVGIISGIIILLSAFYPISWIYLTAIGLFGKLVSILTFLLLYMPDLEWNKRIAFHLFFNETLCILLVSVMLWKAWQVKKYLKTLPE</sequence>
<feature type="transmembrane region" description="Helical" evidence="1">
    <location>
        <begin position="6"/>
        <end position="24"/>
    </location>
</feature>
<evidence type="ECO:0000313" key="3">
    <source>
        <dbReference type="Proteomes" id="UP000014974"/>
    </source>
</evidence>
<feature type="transmembrane region" description="Helical" evidence="1">
    <location>
        <begin position="45"/>
        <end position="63"/>
    </location>
</feature>
<dbReference type="EMBL" id="ATNM01000172">
    <property type="protein sequence ID" value="EPR65919.1"/>
    <property type="molecule type" value="Genomic_DNA"/>
</dbReference>
<dbReference type="Proteomes" id="UP000014974">
    <property type="component" value="Unassembled WGS sequence"/>
</dbReference>
<dbReference type="AlphaFoldDB" id="S7WGM3"/>